<dbReference type="Proteomes" id="UP000886881">
    <property type="component" value="Unassembled WGS sequence"/>
</dbReference>
<dbReference type="Pfam" id="PF05547">
    <property type="entry name" value="Peptidase_M6"/>
    <property type="match status" value="1"/>
</dbReference>
<evidence type="ECO:0000259" key="1">
    <source>
        <dbReference type="Pfam" id="PF05547"/>
    </source>
</evidence>
<dbReference type="SUPFAM" id="SSF55486">
    <property type="entry name" value="Metalloproteases ('zincins'), catalytic domain"/>
    <property type="match status" value="1"/>
</dbReference>
<keyword evidence="2" id="KW-0482">Metalloprotease</keyword>
<feature type="domain" description="Peptidase M6-like" evidence="1">
    <location>
        <begin position="21"/>
        <end position="212"/>
    </location>
</feature>
<name>A0A9D1GPZ2_9BACT</name>
<dbReference type="InterPro" id="IPR008757">
    <property type="entry name" value="Peptidase_M6-like_domain"/>
</dbReference>
<sequence>MTNLLAIFLAVFRMIVIPAQFQDRQFSCTEAELEQTVLSAQEYFNDQSWDEREFVFDIAPAVTLSKGYAYYGSNYSDRRDAQLGDAVREACRLSSGQVDFSLYDNDNDGNVDNVFVLFAGPSEADGADAESIWPQYGSLGDYGLSLSMNGKTVDSFAVSCELASDDGLNPQPAGIGIFCHELAHHFGLHDLYDTDGDGSGGMSKGLWNTSLMDFGCKNLDGQCPPNLGAPDLETLGAGTCEELKTGDYTLEPVNRSRRYLKYETGTEGEYFLFECRAPEGWDEPLGNGGLLIYHIDKSENPAGMSDYYGRELTAAERWEYGQINCRPDRQCAEIVSADPEAAEASDIFFPNGSRDSFGSDTDPAFRTWDGGTSGLALIDIRRNGDGSVSFSVVRPVSISSTTVFQDAAIVNWDIDERLAENMGFEIEWTDGKTVWSDRADCGTDSYTIE</sequence>
<keyword evidence="2" id="KW-0378">Hydrolase</keyword>
<comment type="caution">
    <text evidence="2">The sequence shown here is derived from an EMBL/GenBank/DDBJ whole genome shotgun (WGS) entry which is preliminary data.</text>
</comment>
<feature type="non-terminal residue" evidence="2">
    <location>
        <position position="449"/>
    </location>
</feature>
<evidence type="ECO:0000313" key="2">
    <source>
        <dbReference type="EMBL" id="HIT47352.1"/>
    </source>
</evidence>
<dbReference type="PANTHER" id="PTHR41775:SF1">
    <property type="entry name" value="PEPTIDASE M6-LIKE DOMAIN-CONTAINING PROTEIN"/>
    <property type="match status" value="1"/>
</dbReference>
<organism evidence="2 3">
    <name type="scientific">Candidatus Cryptobacteroides merdipullorum</name>
    <dbReference type="NCBI Taxonomy" id="2840771"/>
    <lineage>
        <taxon>Bacteria</taxon>
        <taxon>Pseudomonadati</taxon>
        <taxon>Bacteroidota</taxon>
        <taxon>Bacteroidia</taxon>
        <taxon>Bacteroidales</taxon>
        <taxon>Candidatus Cryptobacteroides</taxon>
    </lineage>
</organism>
<accession>A0A9D1GPZ2</accession>
<dbReference type="GO" id="GO:0006508">
    <property type="term" value="P:proteolysis"/>
    <property type="evidence" value="ECO:0007669"/>
    <property type="project" value="InterPro"/>
</dbReference>
<dbReference type="PANTHER" id="PTHR41775">
    <property type="entry name" value="SECRETED PROTEIN-RELATED"/>
    <property type="match status" value="1"/>
</dbReference>
<evidence type="ECO:0000313" key="3">
    <source>
        <dbReference type="Proteomes" id="UP000886881"/>
    </source>
</evidence>
<dbReference type="NCBIfam" id="TIGR03296">
    <property type="entry name" value="M6dom_TIGR03296"/>
    <property type="match status" value="1"/>
</dbReference>
<dbReference type="GO" id="GO:0008237">
    <property type="term" value="F:metallopeptidase activity"/>
    <property type="evidence" value="ECO:0007669"/>
    <property type="project" value="UniProtKB-KW"/>
</dbReference>
<keyword evidence="2" id="KW-0645">Protease</keyword>
<dbReference type="EMBL" id="DVLC01000109">
    <property type="protein sequence ID" value="HIT47352.1"/>
    <property type="molecule type" value="Genomic_DNA"/>
</dbReference>
<proteinExistence type="predicted"/>
<reference evidence="2" key="2">
    <citation type="journal article" date="2021" name="PeerJ">
        <title>Extensive microbial diversity within the chicken gut microbiome revealed by metagenomics and culture.</title>
        <authorList>
            <person name="Gilroy R."/>
            <person name="Ravi A."/>
            <person name="Getino M."/>
            <person name="Pursley I."/>
            <person name="Horton D.L."/>
            <person name="Alikhan N.F."/>
            <person name="Baker D."/>
            <person name="Gharbi K."/>
            <person name="Hall N."/>
            <person name="Watson M."/>
            <person name="Adriaenssens E.M."/>
            <person name="Foster-Nyarko E."/>
            <person name="Jarju S."/>
            <person name="Secka A."/>
            <person name="Antonio M."/>
            <person name="Oren A."/>
            <person name="Chaudhuri R.R."/>
            <person name="La Ragione R."/>
            <person name="Hildebrand F."/>
            <person name="Pallen M.J."/>
        </authorList>
    </citation>
    <scope>NUCLEOTIDE SEQUENCE</scope>
    <source>
        <strain evidence="2">ChiHecec2B26-709</strain>
    </source>
</reference>
<reference evidence="2" key="1">
    <citation type="submission" date="2020-10" db="EMBL/GenBank/DDBJ databases">
        <authorList>
            <person name="Gilroy R."/>
        </authorList>
    </citation>
    <scope>NUCLEOTIDE SEQUENCE</scope>
    <source>
        <strain evidence="2">ChiHecec2B26-709</strain>
    </source>
</reference>
<gene>
    <name evidence="2" type="ORF">IAC35_05805</name>
</gene>
<dbReference type="AlphaFoldDB" id="A0A9D1GPZ2"/>
<protein>
    <submittedName>
        <fullName evidence="2">M6 family metalloprotease domain-containing protein</fullName>
    </submittedName>
</protein>